<comment type="caution">
    <text evidence="12">The sequence shown here is derived from an EMBL/GenBank/DDBJ whole genome shotgun (WGS) entry which is preliminary data.</text>
</comment>
<dbReference type="RefSeq" id="WP_174409344.1">
    <property type="nucleotide sequence ID" value="NZ_BLVP01000007.1"/>
</dbReference>
<evidence type="ECO:0000256" key="3">
    <source>
        <dbReference type="ARBA" id="ARBA00022960"/>
    </source>
</evidence>
<evidence type="ECO:0000256" key="1">
    <source>
        <dbReference type="ARBA" id="ARBA00005898"/>
    </source>
</evidence>
<dbReference type="EMBL" id="BLVP01000007">
    <property type="protein sequence ID" value="GFM36677.1"/>
    <property type="molecule type" value="Genomic_DNA"/>
</dbReference>
<sequence length="482" mass="51687">MVQTITLEQLVEQVRTGLVGVHADSRKVQPGDLFVAVPGTSADGGAYIADALQRGAAYVVCRAASLPKSGTGAHFVVEEDPRATLGYLAGVRFNTLKLPFPVVGVTGTNGKTTVTYLLEHLFNAAGRRAGVIGTVSYRWPGGEQEAKMTTPDCLKVHALLARMAAAQVDAAFMEVSSHALDQNRTAGVEYGGAILTNLTQDHLDYHGDMETYFAAKARLFTQVPRLDKPAVINVDDPYGRRLLPMVPGGLGFTLHDVAVDGCRVLRGEVLACTVDGLHLRMNLDGEHWEITSPMVGYHNASNLLAVQGMARCLGLSAEQMRGLEHFNGVPGRLERVPNGRGVHAFVDYAHTPDALDNVLGALRKVGFARIITVFGCGGDRDRRKRPLMGEAVARLSDVAVLTSDNPRTEDPVSILEDVKPGLAACPRVLTEPDRRTAIGLAVAEARPGDCILVAGKGHEDYQVIGTEKISFSDQAVLREMLG</sequence>
<keyword evidence="3 7" id="KW-0133">Cell shape</keyword>
<keyword evidence="7" id="KW-0067">ATP-binding</keyword>
<evidence type="ECO:0000259" key="11">
    <source>
        <dbReference type="Pfam" id="PF08245"/>
    </source>
</evidence>
<dbReference type="Gene3D" id="3.90.190.20">
    <property type="entry name" value="Mur ligase, C-terminal domain"/>
    <property type="match status" value="1"/>
</dbReference>
<evidence type="ECO:0000256" key="5">
    <source>
        <dbReference type="ARBA" id="ARBA00023306"/>
    </source>
</evidence>
<reference evidence="12 13" key="1">
    <citation type="submission" date="2020-05" db="EMBL/GenBank/DDBJ databases">
        <title>Draft genome sequence of Desulfovibrio psychrotolerans JS1T.</title>
        <authorList>
            <person name="Ueno A."/>
            <person name="Tamazawa S."/>
            <person name="Tamamura S."/>
            <person name="Murakami T."/>
            <person name="Kiyama T."/>
            <person name="Inomata H."/>
            <person name="Amano Y."/>
            <person name="Miyakawa K."/>
            <person name="Tamaki H."/>
            <person name="Naganuma T."/>
            <person name="Kaneko K."/>
        </authorList>
    </citation>
    <scope>NUCLEOTIDE SEQUENCE [LARGE SCALE GENOMIC DNA]</scope>
    <source>
        <strain evidence="12 13">JS1</strain>
    </source>
</reference>
<comment type="subcellular location">
    <subcellularLocation>
        <location evidence="7 8">Cytoplasm</location>
    </subcellularLocation>
</comment>
<dbReference type="SUPFAM" id="SSF53623">
    <property type="entry name" value="MurD-like peptide ligases, catalytic domain"/>
    <property type="match status" value="1"/>
</dbReference>
<dbReference type="GO" id="GO:0005524">
    <property type="term" value="F:ATP binding"/>
    <property type="evidence" value="ECO:0007669"/>
    <property type="project" value="UniProtKB-UniRule"/>
</dbReference>
<keyword evidence="7 12" id="KW-0436">Ligase</keyword>
<feature type="binding site" evidence="7">
    <location>
        <position position="25"/>
    </location>
    <ligand>
        <name>UDP-N-acetyl-alpha-D-muramoyl-L-alanyl-D-glutamate</name>
        <dbReference type="ChEBI" id="CHEBI:83900"/>
    </ligand>
</feature>
<dbReference type="EC" id="6.3.2.13" evidence="7"/>
<feature type="domain" description="Mur ligase N-terminal catalytic" evidence="9">
    <location>
        <begin position="20"/>
        <end position="65"/>
    </location>
</feature>
<evidence type="ECO:0000313" key="12">
    <source>
        <dbReference type="EMBL" id="GFM36677.1"/>
    </source>
</evidence>
<dbReference type="HAMAP" id="MF_00208">
    <property type="entry name" value="MurE"/>
    <property type="match status" value="1"/>
</dbReference>
<feature type="binding site" evidence="7">
    <location>
        <position position="455"/>
    </location>
    <ligand>
        <name>meso-2,6-diaminopimelate</name>
        <dbReference type="ChEBI" id="CHEBI:57791"/>
    </ligand>
</feature>
<dbReference type="GO" id="GO:0051301">
    <property type="term" value="P:cell division"/>
    <property type="evidence" value="ECO:0007669"/>
    <property type="project" value="UniProtKB-KW"/>
</dbReference>
<dbReference type="NCBIfam" id="NF001124">
    <property type="entry name" value="PRK00139.1-2"/>
    <property type="match status" value="1"/>
</dbReference>
<feature type="binding site" evidence="7">
    <location>
        <position position="182"/>
    </location>
    <ligand>
        <name>UDP-N-acetyl-alpha-D-muramoyl-L-alanyl-D-glutamate</name>
        <dbReference type="ChEBI" id="CHEBI:83900"/>
    </ligand>
</feature>
<dbReference type="InterPro" id="IPR005761">
    <property type="entry name" value="UDP-N-AcMur-Glu-dNH2Pim_ligase"/>
</dbReference>
<dbReference type="Gene3D" id="3.40.1190.10">
    <property type="entry name" value="Mur-like, catalytic domain"/>
    <property type="match status" value="1"/>
</dbReference>
<feature type="binding site" evidence="7">
    <location>
        <position position="459"/>
    </location>
    <ligand>
        <name>meso-2,6-diaminopimelate</name>
        <dbReference type="ChEBI" id="CHEBI:57791"/>
    </ligand>
</feature>
<dbReference type="Gene3D" id="3.40.1390.10">
    <property type="entry name" value="MurE/MurF, N-terminal domain"/>
    <property type="match status" value="1"/>
</dbReference>
<keyword evidence="13" id="KW-1185">Reference proteome</keyword>
<comment type="similarity">
    <text evidence="1 7">Belongs to the MurCDEF family. MurE subfamily.</text>
</comment>
<evidence type="ECO:0000259" key="10">
    <source>
        <dbReference type="Pfam" id="PF02875"/>
    </source>
</evidence>
<dbReference type="InterPro" id="IPR004101">
    <property type="entry name" value="Mur_ligase_C"/>
</dbReference>
<dbReference type="GO" id="GO:0005737">
    <property type="term" value="C:cytoplasm"/>
    <property type="evidence" value="ECO:0007669"/>
    <property type="project" value="UniProtKB-SubCell"/>
</dbReference>
<feature type="binding site" evidence="7">
    <location>
        <position position="184"/>
    </location>
    <ligand>
        <name>UDP-N-acetyl-alpha-D-muramoyl-L-alanyl-D-glutamate</name>
        <dbReference type="ChEBI" id="CHEBI:83900"/>
    </ligand>
</feature>
<evidence type="ECO:0000256" key="8">
    <source>
        <dbReference type="RuleBase" id="RU004135"/>
    </source>
</evidence>
<dbReference type="InterPro" id="IPR035911">
    <property type="entry name" value="MurE/MurF_N"/>
</dbReference>
<evidence type="ECO:0000256" key="7">
    <source>
        <dbReference type="HAMAP-Rule" id="MF_00208"/>
    </source>
</evidence>
<dbReference type="AlphaFoldDB" id="A0A7J0BSJ5"/>
<comment type="caution">
    <text evidence="7">Lacks conserved residue(s) required for the propagation of feature annotation.</text>
</comment>
<accession>A0A7J0BSJ5</accession>
<keyword evidence="2 7" id="KW-0132">Cell division</keyword>
<dbReference type="PANTHER" id="PTHR23135">
    <property type="entry name" value="MUR LIGASE FAMILY MEMBER"/>
    <property type="match status" value="1"/>
</dbReference>
<dbReference type="PANTHER" id="PTHR23135:SF4">
    <property type="entry name" value="UDP-N-ACETYLMURAMOYL-L-ALANYL-D-GLUTAMATE--2,6-DIAMINOPIMELATE LIGASE MURE HOMOLOG, CHLOROPLASTIC"/>
    <property type="match status" value="1"/>
</dbReference>
<evidence type="ECO:0000259" key="9">
    <source>
        <dbReference type="Pfam" id="PF01225"/>
    </source>
</evidence>
<feature type="domain" description="Mur ligase C-terminal" evidence="10">
    <location>
        <begin position="331"/>
        <end position="457"/>
    </location>
</feature>
<protein>
    <recommendedName>
        <fullName evidence="7">UDP-N-acetylmuramoyl-L-alanyl-D-glutamate--2,6-diaminopimelate ligase</fullName>
        <ecNumber evidence="7">6.3.2.13</ecNumber>
    </recommendedName>
    <alternativeName>
        <fullName evidence="7">Meso-A2pm-adding enzyme</fullName>
    </alternativeName>
    <alternativeName>
        <fullName evidence="7">Meso-diaminopimelate-adding enzyme</fullName>
    </alternativeName>
    <alternativeName>
        <fullName evidence="7">UDP-MurNAc-L-Ala-D-Glu:meso-diaminopimelate ligase</fullName>
    </alternativeName>
    <alternativeName>
        <fullName evidence="7">UDP-MurNAc-tripeptide synthetase</fullName>
    </alternativeName>
    <alternativeName>
        <fullName evidence="7">UDP-N-acetylmuramyl-tripeptide synthetase</fullName>
    </alternativeName>
</protein>
<dbReference type="GO" id="GO:0008765">
    <property type="term" value="F:UDP-N-acetylmuramoylalanyl-D-glutamate-2,6-diaminopimelate ligase activity"/>
    <property type="evidence" value="ECO:0007669"/>
    <property type="project" value="UniProtKB-UniRule"/>
</dbReference>
<keyword evidence="7" id="KW-0460">Magnesium</keyword>
<dbReference type="SUPFAM" id="SSF63418">
    <property type="entry name" value="MurE/MurF N-terminal domain"/>
    <property type="match status" value="1"/>
</dbReference>
<name>A0A7J0BSJ5_9BACT</name>
<dbReference type="InterPro" id="IPR036565">
    <property type="entry name" value="Mur-like_cat_sf"/>
</dbReference>
<dbReference type="GO" id="GO:0000287">
    <property type="term" value="F:magnesium ion binding"/>
    <property type="evidence" value="ECO:0007669"/>
    <property type="project" value="UniProtKB-UniRule"/>
</dbReference>
<comment type="PTM">
    <text evidence="7">Carboxylation is probably crucial for Mg(2+) binding and, consequently, for the gamma-phosphate positioning of ATP.</text>
</comment>
<dbReference type="GO" id="GO:0009252">
    <property type="term" value="P:peptidoglycan biosynthetic process"/>
    <property type="evidence" value="ECO:0007669"/>
    <property type="project" value="UniProtKB-UniRule"/>
</dbReference>
<keyword evidence="6 7" id="KW-0961">Cell wall biogenesis/degradation</keyword>
<dbReference type="NCBIfam" id="TIGR01085">
    <property type="entry name" value="murE"/>
    <property type="match status" value="1"/>
</dbReference>
<evidence type="ECO:0000256" key="4">
    <source>
        <dbReference type="ARBA" id="ARBA00022984"/>
    </source>
</evidence>
<dbReference type="Pfam" id="PF01225">
    <property type="entry name" value="Mur_ligase"/>
    <property type="match status" value="1"/>
</dbReference>
<comment type="function">
    <text evidence="7">Catalyzes the addition of meso-diaminopimelic acid to the nucleotide precursor UDP-N-acetylmuramoyl-L-alanyl-D-glutamate (UMAG) in the biosynthesis of bacterial cell-wall peptidoglycan.</text>
</comment>
<dbReference type="InterPro" id="IPR013221">
    <property type="entry name" value="Mur_ligase_cen"/>
</dbReference>
<keyword evidence="7" id="KW-0547">Nucleotide-binding</keyword>
<proteinExistence type="inferred from homology"/>
<keyword evidence="5 7" id="KW-0131">Cell cycle</keyword>
<feature type="short sequence motif" description="Meso-diaminopimelate recognition motif" evidence="7">
    <location>
        <begin position="404"/>
        <end position="407"/>
    </location>
</feature>
<dbReference type="NCBIfam" id="NF001126">
    <property type="entry name" value="PRK00139.1-4"/>
    <property type="match status" value="1"/>
</dbReference>
<keyword evidence="4 7" id="KW-0573">Peptidoglycan synthesis</keyword>
<feature type="binding site" evidence="7">
    <location>
        <begin position="107"/>
        <end position="113"/>
    </location>
    <ligand>
        <name>ATP</name>
        <dbReference type="ChEBI" id="CHEBI:30616"/>
    </ligand>
</feature>
<evidence type="ECO:0000256" key="6">
    <source>
        <dbReference type="ARBA" id="ARBA00023316"/>
    </source>
</evidence>
<dbReference type="InterPro" id="IPR000713">
    <property type="entry name" value="Mur_ligase_N"/>
</dbReference>
<organism evidence="12 13">
    <name type="scientific">Desulfovibrio psychrotolerans</name>
    <dbReference type="NCBI Taxonomy" id="415242"/>
    <lineage>
        <taxon>Bacteria</taxon>
        <taxon>Pseudomonadati</taxon>
        <taxon>Thermodesulfobacteriota</taxon>
        <taxon>Desulfovibrionia</taxon>
        <taxon>Desulfovibrionales</taxon>
        <taxon>Desulfovibrionaceae</taxon>
        <taxon>Desulfovibrio</taxon>
    </lineage>
</organism>
<dbReference type="Pfam" id="PF08245">
    <property type="entry name" value="Mur_ligase_M"/>
    <property type="match status" value="1"/>
</dbReference>
<feature type="binding site" evidence="7">
    <location>
        <begin position="149"/>
        <end position="150"/>
    </location>
    <ligand>
        <name>UDP-N-acetyl-alpha-D-muramoyl-L-alanyl-D-glutamate</name>
        <dbReference type="ChEBI" id="CHEBI:83900"/>
    </ligand>
</feature>
<feature type="modified residue" description="N6-carboxylysine" evidence="7">
    <location>
        <position position="216"/>
    </location>
</feature>
<dbReference type="Pfam" id="PF02875">
    <property type="entry name" value="Mur_ligase_C"/>
    <property type="match status" value="1"/>
</dbReference>
<feature type="binding site" evidence="7">
    <location>
        <begin position="404"/>
        <end position="407"/>
    </location>
    <ligand>
        <name>meso-2,6-diaminopimelate</name>
        <dbReference type="ChEBI" id="CHEBI:57791"/>
    </ligand>
</feature>
<feature type="binding site" evidence="7">
    <location>
        <position position="380"/>
    </location>
    <ligand>
        <name>meso-2,6-diaminopimelate</name>
        <dbReference type="ChEBI" id="CHEBI:57791"/>
    </ligand>
</feature>
<feature type="domain" description="Mur ligase central" evidence="11">
    <location>
        <begin position="105"/>
        <end position="308"/>
    </location>
</feature>
<dbReference type="GO" id="GO:0008360">
    <property type="term" value="P:regulation of cell shape"/>
    <property type="evidence" value="ECO:0007669"/>
    <property type="project" value="UniProtKB-KW"/>
</dbReference>
<evidence type="ECO:0000313" key="13">
    <source>
        <dbReference type="Proteomes" id="UP000503820"/>
    </source>
</evidence>
<dbReference type="UniPathway" id="UPA00219"/>
<gene>
    <name evidence="7 12" type="primary">murE</name>
    <name evidence="12" type="ORF">DSM19430T_13610</name>
</gene>
<keyword evidence="7" id="KW-0963">Cytoplasm</keyword>
<evidence type="ECO:0000256" key="2">
    <source>
        <dbReference type="ARBA" id="ARBA00022618"/>
    </source>
</evidence>
<comment type="pathway">
    <text evidence="7 8">Cell wall biogenesis; peptidoglycan biosynthesis.</text>
</comment>
<dbReference type="InterPro" id="IPR036615">
    <property type="entry name" value="Mur_ligase_C_dom_sf"/>
</dbReference>
<comment type="catalytic activity">
    <reaction evidence="7">
        <text>UDP-N-acetyl-alpha-D-muramoyl-L-alanyl-D-glutamate + meso-2,6-diaminopimelate + ATP = UDP-N-acetyl-alpha-D-muramoyl-L-alanyl-gamma-D-glutamyl-meso-2,6-diaminopimelate + ADP + phosphate + H(+)</text>
        <dbReference type="Rhea" id="RHEA:23676"/>
        <dbReference type="ChEBI" id="CHEBI:15378"/>
        <dbReference type="ChEBI" id="CHEBI:30616"/>
        <dbReference type="ChEBI" id="CHEBI:43474"/>
        <dbReference type="ChEBI" id="CHEBI:57791"/>
        <dbReference type="ChEBI" id="CHEBI:83900"/>
        <dbReference type="ChEBI" id="CHEBI:83905"/>
        <dbReference type="ChEBI" id="CHEBI:456216"/>
        <dbReference type="EC" id="6.3.2.13"/>
    </reaction>
</comment>
<dbReference type="GO" id="GO:0071555">
    <property type="term" value="P:cell wall organization"/>
    <property type="evidence" value="ECO:0007669"/>
    <property type="project" value="UniProtKB-KW"/>
</dbReference>
<dbReference type="SUPFAM" id="SSF53244">
    <property type="entry name" value="MurD-like peptide ligases, peptide-binding domain"/>
    <property type="match status" value="1"/>
</dbReference>
<dbReference type="Proteomes" id="UP000503820">
    <property type="component" value="Unassembled WGS sequence"/>
</dbReference>
<feature type="binding site" evidence="7">
    <location>
        <position position="176"/>
    </location>
    <ligand>
        <name>UDP-N-acetyl-alpha-D-muramoyl-L-alanyl-D-glutamate</name>
        <dbReference type="ChEBI" id="CHEBI:83900"/>
    </ligand>
</feature>
<comment type="cofactor">
    <cofactor evidence="7">
        <name>Mg(2+)</name>
        <dbReference type="ChEBI" id="CHEBI:18420"/>
    </cofactor>
</comment>